<keyword evidence="2" id="KW-1185">Reference proteome</keyword>
<evidence type="ECO:0000313" key="1">
    <source>
        <dbReference type="EMBL" id="MBD8048308.1"/>
    </source>
</evidence>
<evidence type="ECO:0000313" key="2">
    <source>
        <dbReference type="Proteomes" id="UP000627166"/>
    </source>
</evidence>
<gene>
    <name evidence="1" type="ORF">H9637_14895</name>
</gene>
<protein>
    <submittedName>
        <fullName evidence="1">Uncharacterized protein</fullName>
    </submittedName>
</protein>
<dbReference type="Proteomes" id="UP000627166">
    <property type="component" value="Unassembled WGS sequence"/>
</dbReference>
<dbReference type="RefSeq" id="WP_191741260.1">
    <property type="nucleotide sequence ID" value="NZ_JACSQB010000126.1"/>
</dbReference>
<dbReference type="EMBL" id="JACSQB010000126">
    <property type="protein sequence ID" value="MBD8048308.1"/>
    <property type="molecule type" value="Genomic_DNA"/>
</dbReference>
<reference evidence="1 2" key="1">
    <citation type="submission" date="2020-08" db="EMBL/GenBank/DDBJ databases">
        <title>A Genomic Blueprint of the Chicken Gut Microbiome.</title>
        <authorList>
            <person name="Gilroy R."/>
            <person name="Ravi A."/>
            <person name="Getino M."/>
            <person name="Pursley I."/>
            <person name="Horton D.L."/>
            <person name="Alikhan N.-F."/>
            <person name="Baker D."/>
            <person name="Gharbi K."/>
            <person name="Hall N."/>
            <person name="Watson M."/>
            <person name="Adriaenssens E.M."/>
            <person name="Foster-Nyarko E."/>
            <person name="Jarju S."/>
            <person name="Secka A."/>
            <person name="Antonio M."/>
            <person name="Oren A."/>
            <person name="Chaudhuri R."/>
            <person name="La Ragione R.M."/>
            <person name="Hildebrand F."/>
            <person name="Pallen M.J."/>
        </authorList>
    </citation>
    <scope>NUCLEOTIDE SEQUENCE [LARGE SCALE GENOMIC DNA]</scope>
    <source>
        <strain evidence="1 2">N37</strain>
    </source>
</reference>
<sequence>MKYSFKHILLSVINKNNAEKTLETLKEYNRILENAKTKTSIKLNRFKYLCLNCRYIHEILCNDLSYISLEDIVSKDILDSIHMANINYPTEDTIIEQLFISNKIIQNIENSCKNYNKYINVVKDLNKFLRDCKIDYSNIERPYFHFSKDKKGSPIVFFCHINSPDFSYSTNNFKIYGFYGEYRSLSQKENYLQMTLGYSNNFSSVLELKNLEVGKGKDSDRGGTALQYLIKTLIPELNNVLNKNLVNEDLPLSKEFKTQMLYCKNNSISENDINDDRINFYRKNGFTVKGNNFYLKLK</sequence>
<proteinExistence type="predicted"/>
<comment type="caution">
    <text evidence="1">The sequence shown here is derived from an EMBL/GenBank/DDBJ whole genome shotgun (WGS) entry which is preliminary data.</text>
</comment>
<name>A0ABR8YWD8_9CLOT</name>
<accession>A0ABR8YWD8</accession>
<organism evidence="1 2">
    <name type="scientific">Clostridium faecium</name>
    <dbReference type="NCBI Taxonomy" id="2762223"/>
    <lineage>
        <taxon>Bacteria</taxon>
        <taxon>Bacillati</taxon>
        <taxon>Bacillota</taxon>
        <taxon>Clostridia</taxon>
        <taxon>Eubacteriales</taxon>
        <taxon>Clostridiaceae</taxon>
        <taxon>Clostridium</taxon>
    </lineage>
</organism>